<evidence type="ECO:0000256" key="5">
    <source>
        <dbReference type="ARBA" id="ARBA00022692"/>
    </source>
</evidence>
<gene>
    <name evidence="8 9" type="primary">corA</name>
    <name evidence="9" type="ORF">ACFPTN_19240</name>
</gene>
<proteinExistence type="inferred from homology"/>
<dbReference type="Gene3D" id="3.30.460.20">
    <property type="entry name" value="CorA soluble domain-like"/>
    <property type="match status" value="1"/>
</dbReference>
<evidence type="ECO:0000256" key="6">
    <source>
        <dbReference type="ARBA" id="ARBA00022989"/>
    </source>
</evidence>
<keyword evidence="4 8" id="KW-1003">Cell membrane</keyword>
<reference evidence="10" key="1">
    <citation type="journal article" date="2019" name="Int. J. Syst. Evol. Microbiol.">
        <title>The Global Catalogue of Microorganisms (GCM) 10K type strain sequencing project: providing services to taxonomists for standard genome sequencing and annotation.</title>
        <authorList>
            <consortium name="The Broad Institute Genomics Platform"/>
            <consortium name="The Broad Institute Genome Sequencing Center for Infectious Disease"/>
            <person name="Wu L."/>
            <person name="Ma J."/>
        </authorList>
    </citation>
    <scope>NUCLEOTIDE SEQUENCE [LARGE SCALE GENOMIC DNA]</scope>
    <source>
        <strain evidence="10">SHR3</strain>
    </source>
</reference>
<evidence type="ECO:0000256" key="1">
    <source>
        <dbReference type="ARBA" id="ARBA00004651"/>
    </source>
</evidence>
<keyword evidence="5 8" id="KW-0812">Transmembrane</keyword>
<dbReference type="InterPro" id="IPR002523">
    <property type="entry name" value="MgTranspt_CorA/ZnTranspt_ZntB"/>
</dbReference>
<evidence type="ECO:0000256" key="4">
    <source>
        <dbReference type="ARBA" id="ARBA00022475"/>
    </source>
</evidence>
<dbReference type="Gene3D" id="1.20.58.340">
    <property type="entry name" value="Magnesium transport protein CorA, transmembrane region"/>
    <property type="match status" value="2"/>
</dbReference>
<comment type="caution">
    <text evidence="9">The sequence shown here is derived from an EMBL/GenBank/DDBJ whole genome shotgun (WGS) entry which is preliminary data.</text>
</comment>
<keyword evidence="8" id="KW-0406">Ion transport</keyword>
<evidence type="ECO:0000313" key="10">
    <source>
        <dbReference type="Proteomes" id="UP001595974"/>
    </source>
</evidence>
<dbReference type="SUPFAM" id="SSF143865">
    <property type="entry name" value="CorA soluble domain-like"/>
    <property type="match status" value="1"/>
</dbReference>
<protein>
    <recommendedName>
        <fullName evidence="8">Magnesium transport protein CorA</fullName>
    </recommendedName>
</protein>
<dbReference type="SUPFAM" id="SSF144083">
    <property type="entry name" value="Magnesium transport protein CorA, transmembrane region"/>
    <property type="match status" value="1"/>
</dbReference>
<feature type="transmembrane region" description="Helical" evidence="8">
    <location>
        <begin position="295"/>
        <end position="315"/>
    </location>
</feature>
<comment type="subcellular location">
    <subcellularLocation>
        <location evidence="1">Cell membrane</location>
        <topology evidence="1">Multi-pass membrane protein</topology>
    </subcellularLocation>
    <subcellularLocation>
        <location evidence="8">Membrane</location>
        <topology evidence="8">Multi-pass membrane protein</topology>
    </subcellularLocation>
</comment>
<dbReference type="NCBIfam" id="TIGR00383">
    <property type="entry name" value="corA"/>
    <property type="match status" value="1"/>
</dbReference>
<dbReference type="PANTHER" id="PTHR46494:SF1">
    <property type="entry name" value="CORA FAMILY METAL ION TRANSPORTER (EUROFUNG)"/>
    <property type="match status" value="1"/>
</dbReference>
<keyword evidence="10" id="KW-1185">Reference proteome</keyword>
<dbReference type="EMBL" id="JBHSOG010000094">
    <property type="protein sequence ID" value="MFC5771516.1"/>
    <property type="molecule type" value="Genomic_DNA"/>
</dbReference>
<keyword evidence="7 8" id="KW-0472">Membrane</keyword>
<dbReference type="RefSeq" id="WP_096447825.1">
    <property type="nucleotide sequence ID" value="NZ_JBHSOG010000094.1"/>
</dbReference>
<dbReference type="Pfam" id="PF01544">
    <property type="entry name" value="CorA"/>
    <property type="match status" value="1"/>
</dbReference>
<keyword evidence="6 8" id="KW-1133">Transmembrane helix</keyword>
<dbReference type="InterPro" id="IPR004488">
    <property type="entry name" value="Mg/Co-transport_prot_CorA"/>
</dbReference>
<keyword evidence="3 8" id="KW-0813">Transport</keyword>
<comment type="function">
    <text evidence="8">Mediates influx of magnesium ions.</text>
</comment>
<evidence type="ECO:0000256" key="8">
    <source>
        <dbReference type="RuleBase" id="RU362010"/>
    </source>
</evidence>
<feature type="transmembrane region" description="Helical" evidence="8">
    <location>
        <begin position="264"/>
        <end position="283"/>
    </location>
</feature>
<evidence type="ECO:0000256" key="7">
    <source>
        <dbReference type="ARBA" id="ARBA00023136"/>
    </source>
</evidence>
<dbReference type="InterPro" id="IPR045863">
    <property type="entry name" value="CorA_TM1_TM2"/>
</dbReference>
<organism evidence="9 10">
    <name type="scientific">Thauera sinica</name>
    <dbReference type="NCBI Taxonomy" id="2665146"/>
    <lineage>
        <taxon>Bacteria</taxon>
        <taxon>Pseudomonadati</taxon>
        <taxon>Pseudomonadota</taxon>
        <taxon>Betaproteobacteria</taxon>
        <taxon>Rhodocyclales</taxon>
        <taxon>Zoogloeaceae</taxon>
        <taxon>Thauera</taxon>
    </lineage>
</organism>
<dbReference type="InterPro" id="IPR045861">
    <property type="entry name" value="CorA_cytoplasmic_dom"/>
</dbReference>
<keyword evidence="8" id="KW-0460">Magnesium</keyword>
<name>A0ABW1AW88_9RHOO</name>
<accession>A0ABW1AW88</accession>
<evidence type="ECO:0000313" key="9">
    <source>
        <dbReference type="EMBL" id="MFC5771516.1"/>
    </source>
</evidence>
<comment type="similarity">
    <text evidence="2 8">Belongs to the CorA metal ion transporter (MIT) (TC 1.A.35) family.</text>
</comment>
<dbReference type="PANTHER" id="PTHR46494">
    <property type="entry name" value="CORA FAMILY METAL ION TRANSPORTER (EUROFUNG)"/>
    <property type="match status" value="1"/>
</dbReference>
<evidence type="ECO:0000256" key="3">
    <source>
        <dbReference type="ARBA" id="ARBA00022448"/>
    </source>
</evidence>
<dbReference type="Proteomes" id="UP001595974">
    <property type="component" value="Unassembled WGS sequence"/>
</dbReference>
<sequence>MLINCVAYQRGHKLADIPVEDISEYLAKPDCFVWVALKDATPEELAKMKAEFGLHELAVEDANHGHQRPKVEEYDDELFVVMHLIDERDGKLEAGEVHVFAGHNYILSVRNGSKRDFLGVRARCEREPKMLAQGSGYVLYALMDAVVDRYFPIIDKLETELEALEERIFTKGAARSNIRRLYRLKLKVTQLKHAVTPLMDATGKLHSGRVPEVCVRSRHYFRDVYDHLSRLNTTLDGIRDTIATAIQVNLSMVAIDQTEIGKRLAAWAGIFAVATACAGIWGMNFTHMPELQWEYGYPMALGIIATLSGVLYWQFKKARWL</sequence>
<evidence type="ECO:0000256" key="2">
    <source>
        <dbReference type="ARBA" id="ARBA00009765"/>
    </source>
</evidence>
<dbReference type="CDD" id="cd12830">
    <property type="entry name" value="MtCorA-like"/>
    <property type="match status" value="1"/>
</dbReference>